<dbReference type="AlphaFoldDB" id="A0AAV7PIU0"/>
<dbReference type="Proteomes" id="UP001066276">
    <property type="component" value="Chromosome 7"/>
</dbReference>
<feature type="domain" description="Endonuclease/exonuclease/phosphatase" evidence="1">
    <location>
        <begin position="8"/>
        <end position="139"/>
    </location>
</feature>
<protein>
    <recommendedName>
        <fullName evidence="1">Endonuclease/exonuclease/phosphatase domain-containing protein</fullName>
    </recommendedName>
</protein>
<gene>
    <name evidence="2" type="ORF">NDU88_006596</name>
</gene>
<dbReference type="SUPFAM" id="SSF56219">
    <property type="entry name" value="DNase I-like"/>
    <property type="match status" value="1"/>
</dbReference>
<evidence type="ECO:0000313" key="3">
    <source>
        <dbReference type="Proteomes" id="UP001066276"/>
    </source>
</evidence>
<evidence type="ECO:0000313" key="2">
    <source>
        <dbReference type="EMBL" id="KAJ1128217.1"/>
    </source>
</evidence>
<reference evidence="2" key="1">
    <citation type="journal article" date="2022" name="bioRxiv">
        <title>Sequencing and chromosome-scale assembly of the giantPleurodeles waltlgenome.</title>
        <authorList>
            <person name="Brown T."/>
            <person name="Elewa A."/>
            <person name="Iarovenko S."/>
            <person name="Subramanian E."/>
            <person name="Araus A.J."/>
            <person name="Petzold A."/>
            <person name="Susuki M."/>
            <person name="Suzuki K.-i.T."/>
            <person name="Hayashi T."/>
            <person name="Toyoda A."/>
            <person name="Oliveira C."/>
            <person name="Osipova E."/>
            <person name="Leigh N.D."/>
            <person name="Simon A."/>
            <person name="Yun M.H."/>
        </authorList>
    </citation>
    <scope>NUCLEOTIDE SEQUENCE</scope>
    <source>
        <strain evidence="2">20211129_DDA</strain>
        <tissue evidence="2">Liver</tissue>
    </source>
</reference>
<proteinExistence type="predicted"/>
<dbReference type="Pfam" id="PF03372">
    <property type="entry name" value="Exo_endo_phos"/>
    <property type="match status" value="1"/>
</dbReference>
<evidence type="ECO:0000259" key="1">
    <source>
        <dbReference type="Pfam" id="PF03372"/>
    </source>
</evidence>
<accession>A0AAV7PIU0</accession>
<dbReference type="Gene3D" id="3.60.10.10">
    <property type="entry name" value="Endonuclease/exonuclease/phosphatase"/>
    <property type="match status" value="1"/>
</dbReference>
<dbReference type="GO" id="GO:0003824">
    <property type="term" value="F:catalytic activity"/>
    <property type="evidence" value="ECO:0007669"/>
    <property type="project" value="InterPro"/>
</dbReference>
<dbReference type="InterPro" id="IPR005135">
    <property type="entry name" value="Endo/exonuclease/phosphatase"/>
</dbReference>
<sequence>MQNFELCWLESAQAQVVLLQEMHLKANAKLPRLTACIAHSFYASADAVVRGVAVLFSRKFVRRINIVMRDPQMRWIIVTAILAGKEVHFVSYYGPIEEDIKPMQKLYTQLSLFQGYFIIGGDFNTIRNTLWDTSRKNKAQNKPKTSQLLAKLMLDLALVDVWRADHLYAKEFTLFQKVQYGIKN</sequence>
<organism evidence="2 3">
    <name type="scientific">Pleurodeles waltl</name>
    <name type="common">Iberian ribbed newt</name>
    <dbReference type="NCBI Taxonomy" id="8319"/>
    <lineage>
        <taxon>Eukaryota</taxon>
        <taxon>Metazoa</taxon>
        <taxon>Chordata</taxon>
        <taxon>Craniata</taxon>
        <taxon>Vertebrata</taxon>
        <taxon>Euteleostomi</taxon>
        <taxon>Amphibia</taxon>
        <taxon>Batrachia</taxon>
        <taxon>Caudata</taxon>
        <taxon>Salamandroidea</taxon>
        <taxon>Salamandridae</taxon>
        <taxon>Pleurodelinae</taxon>
        <taxon>Pleurodeles</taxon>
    </lineage>
</organism>
<dbReference type="EMBL" id="JANPWB010000011">
    <property type="protein sequence ID" value="KAJ1128217.1"/>
    <property type="molecule type" value="Genomic_DNA"/>
</dbReference>
<keyword evidence="3" id="KW-1185">Reference proteome</keyword>
<comment type="caution">
    <text evidence="2">The sequence shown here is derived from an EMBL/GenBank/DDBJ whole genome shotgun (WGS) entry which is preliminary data.</text>
</comment>
<dbReference type="InterPro" id="IPR036691">
    <property type="entry name" value="Endo/exonu/phosph_ase_sf"/>
</dbReference>
<name>A0AAV7PIU0_PLEWA</name>